<name>A0ABQ8AK96_BRANA</name>
<gene>
    <name evidence="8" type="ORF">HID58_055042</name>
</gene>
<dbReference type="EMBL" id="JAGKQM010000013">
    <property type="protein sequence ID" value="KAH0892613.1"/>
    <property type="molecule type" value="Genomic_DNA"/>
</dbReference>
<evidence type="ECO:0000313" key="9">
    <source>
        <dbReference type="Proteomes" id="UP000824890"/>
    </source>
</evidence>
<comment type="domain">
    <text evidence="6">The DHHC domain is required for palmitoyltransferase activity.</text>
</comment>
<comment type="subcellular location">
    <subcellularLocation>
        <location evidence="1">Endomembrane system</location>
        <topology evidence="1">Multi-pass membrane protein</topology>
    </subcellularLocation>
</comment>
<accession>A0ABQ8AK96</accession>
<feature type="non-terminal residue" evidence="8">
    <location>
        <position position="186"/>
    </location>
</feature>
<feature type="domain" description="Palmitoyltransferase DHHC" evidence="7">
    <location>
        <begin position="33"/>
        <end position="135"/>
    </location>
</feature>
<proteinExistence type="inferred from homology"/>
<comment type="caution">
    <text evidence="8">The sequence shown here is derived from an EMBL/GenBank/DDBJ whole genome shotgun (WGS) entry which is preliminary data.</text>
</comment>
<comment type="catalytic activity">
    <reaction evidence="6">
        <text>L-cysteinyl-[protein] + hexadecanoyl-CoA = S-hexadecanoyl-L-cysteinyl-[protein] + CoA</text>
        <dbReference type="Rhea" id="RHEA:36683"/>
        <dbReference type="Rhea" id="RHEA-COMP:10131"/>
        <dbReference type="Rhea" id="RHEA-COMP:11032"/>
        <dbReference type="ChEBI" id="CHEBI:29950"/>
        <dbReference type="ChEBI" id="CHEBI:57287"/>
        <dbReference type="ChEBI" id="CHEBI:57379"/>
        <dbReference type="ChEBI" id="CHEBI:74151"/>
        <dbReference type="EC" id="2.3.1.225"/>
    </reaction>
</comment>
<evidence type="ECO:0000256" key="3">
    <source>
        <dbReference type="ARBA" id="ARBA00022692"/>
    </source>
</evidence>
<dbReference type="Proteomes" id="UP000824890">
    <property type="component" value="Unassembled WGS sequence"/>
</dbReference>
<dbReference type="EC" id="2.3.1.225" evidence="6"/>
<protein>
    <recommendedName>
        <fullName evidence="6">S-acyltransferase</fullName>
        <ecNumber evidence="6">2.3.1.225</ecNumber>
    </recommendedName>
    <alternativeName>
        <fullName evidence="6">Palmitoyltransferase</fullName>
    </alternativeName>
</protein>
<evidence type="ECO:0000256" key="5">
    <source>
        <dbReference type="ARBA" id="ARBA00023136"/>
    </source>
</evidence>
<keyword evidence="9" id="KW-1185">Reference proteome</keyword>
<keyword evidence="5 6" id="KW-0472">Membrane</keyword>
<evidence type="ECO:0000313" key="8">
    <source>
        <dbReference type="EMBL" id="KAH0892613.1"/>
    </source>
</evidence>
<evidence type="ECO:0000259" key="7">
    <source>
        <dbReference type="Pfam" id="PF01529"/>
    </source>
</evidence>
<evidence type="ECO:0000256" key="2">
    <source>
        <dbReference type="ARBA" id="ARBA00008574"/>
    </source>
</evidence>
<reference evidence="8 9" key="1">
    <citation type="submission" date="2021-05" db="EMBL/GenBank/DDBJ databases">
        <title>Genome Assembly of Synthetic Allotetraploid Brassica napus Reveals Homoeologous Exchanges between Subgenomes.</title>
        <authorList>
            <person name="Davis J.T."/>
        </authorList>
    </citation>
    <scope>NUCLEOTIDE SEQUENCE [LARGE SCALE GENOMIC DNA]</scope>
    <source>
        <strain evidence="9">cv. Da-Ae</strain>
        <tissue evidence="8">Seedling</tissue>
    </source>
</reference>
<evidence type="ECO:0000256" key="6">
    <source>
        <dbReference type="RuleBase" id="RU079119"/>
    </source>
</evidence>
<dbReference type="Pfam" id="PF01529">
    <property type="entry name" value="DHHC"/>
    <property type="match status" value="1"/>
</dbReference>
<evidence type="ECO:0000256" key="4">
    <source>
        <dbReference type="ARBA" id="ARBA00022989"/>
    </source>
</evidence>
<feature type="transmembrane region" description="Helical" evidence="6">
    <location>
        <begin position="46"/>
        <end position="69"/>
    </location>
</feature>
<keyword evidence="4 6" id="KW-1133">Transmembrane helix</keyword>
<keyword evidence="3 6" id="KW-0812">Transmembrane</keyword>
<keyword evidence="6" id="KW-0808">Transferase</keyword>
<sequence>MWDYFTMKDDVVKPDPNEEEDEIFYCSICDLEWLNNCLGKRNYNTFILLMVFVLLVLILEGVTAIAIFFRSFVAKKGMETELKRRLHVVFPRWSPAPISVMLVWLAAYVSAAIGKFFLFYLVLIKKCLNTLQRMKTYDYILATGGGNQFTEVDPSDDLQVLIELAETIQKEVIRWVLNFFPDQQAT</sequence>
<keyword evidence="6" id="KW-0012">Acyltransferase</keyword>
<feature type="transmembrane region" description="Helical" evidence="6">
    <location>
        <begin position="101"/>
        <end position="124"/>
    </location>
</feature>
<organism evidence="8 9">
    <name type="scientific">Brassica napus</name>
    <name type="common">Rape</name>
    <dbReference type="NCBI Taxonomy" id="3708"/>
    <lineage>
        <taxon>Eukaryota</taxon>
        <taxon>Viridiplantae</taxon>
        <taxon>Streptophyta</taxon>
        <taxon>Embryophyta</taxon>
        <taxon>Tracheophyta</taxon>
        <taxon>Spermatophyta</taxon>
        <taxon>Magnoliopsida</taxon>
        <taxon>eudicotyledons</taxon>
        <taxon>Gunneridae</taxon>
        <taxon>Pentapetalae</taxon>
        <taxon>rosids</taxon>
        <taxon>malvids</taxon>
        <taxon>Brassicales</taxon>
        <taxon>Brassicaceae</taxon>
        <taxon>Brassiceae</taxon>
        <taxon>Brassica</taxon>
    </lineage>
</organism>
<evidence type="ECO:0000256" key="1">
    <source>
        <dbReference type="ARBA" id="ARBA00004127"/>
    </source>
</evidence>
<dbReference type="InterPro" id="IPR001594">
    <property type="entry name" value="Palmitoyltrfase_DHHC"/>
</dbReference>
<comment type="similarity">
    <text evidence="2 6">Belongs to the DHHC palmitoyltransferase family.</text>
</comment>